<dbReference type="PROSITE" id="PS51674">
    <property type="entry name" value="4FE4S_WBL"/>
    <property type="match status" value="1"/>
</dbReference>
<dbReference type="InterPro" id="IPR003482">
    <property type="entry name" value="Whib"/>
</dbReference>
<keyword evidence="11" id="KW-0963">Cytoplasm</keyword>
<evidence type="ECO:0000256" key="4">
    <source>
        <dbReference type="ARBA" id="ARBA00022723"/>
    </source>
</evidence>
<evidence type="ECO:0000256" key="2">
    <source>
        <dbReference type="ARBA" id="ARBA00006597"/>
    </source>
</evidence>
<evidence type="ECO:0000256" key="9">
    <source>
        <dbReference type="ARBA" id="ARBA00023157"/>
    </source>
</evidence>
<keyword evidence="4 11" id="KW-0479">Metal-binding</keyword>
<comment type="similarity">
    <text evidence="2 11">Belongs to the WhiB family.</text>
</comment>
<feature type="binding site" evidence="11">
    <location>
        <position position="23"/>
    </location>
    <ligand>
        <name>[4Fe-4S] cluster</name>
        <dbReference type="ChEBI" id="CHEBI:49883"/>
    </ligand>
</feature>
<evidence type="ECO:0000256" key="10">
    <source>
        <dbReference type="ARBA" id="ARBA00023163"/>
    </source>
</evidence>
<comment type="PTM">
    <text evidence="11">The Fe-S cluster can be nitrosylated by nitric oxide (NO).</text>
</comment>
<evidence type="ECO:0000256" key="1">
    <source>
        <dbReference type="ARBA" id="ARBA00004496"/>
    </source>
</evidence>
<evidence type="ECO:0000313" key="14">
    <source>
        <dbReference type="Proteomes" id="UP001526201"/>
    </source>
</evidence>
<accession>A0ABT3C7R2</accession>
<evidence type="ECO:0000256" key="6">
    <source>
        <dbReference type="ARBA" id="ARBA00023014"/>
    </source>
</evidence>
<dbReference type="PANTHER" id="PTHR38839">
    <property type="entry name" value="TRANSCRIPTIONAL REGULATOR WHID-RELATED"/>
    <property type="match status" value="1"/>
</dbReference>
<gene>
    <name evidence="11" type="primary">whiB</name>
    <name evidence="13" type="ORF">H7J73_05680</name>
</gene>
<dbReference type="HAMAP" id="MF_01479">
    <property type="entry name" value="WhiB"/>
    <property type="match status" value="1"/>
</dbReference>
<dbReference type="EMBL" id="JACKTY010000014">
    <property type="protein sequence ID" value="MCV7225524.1"/>
    <property type="molecule type" value="Genomic_DNA"/>
</dbReference>
<evidence type="ECO:0000256" key="11">
    <source>
        <dbReference type="HAMAP-Rule" id="MF_01479"/>
    </source>
</evidence>
<dbReference type="Pfam" id="PF02467">
    <property type="entry name" value="Whib"/>
    <property type="match status" value="1"/>
</dbReference>
<keyword evidence="3 11" id="KW-0004">4Fe-4S</keyword>
<comment type="function">
    <text evidence="11">Acts as a transcriptional regulator. Probably redox-responsive. The apo- but not holo-form probably binds DNA.</text>
</comment>
<evidence type="ECO:0000256" key="3">
    <source>
        <dbReference type="ARBA" id="ARBA00022485"/>
    </source>
</evidence>
<reference evidence="13 14" key="1">
    <citation type="journal article" date="2022" name="BMC Genomics">
        <title>Comparative genome analysis of mycobacteria focusing on tRNA and non-coding RNA.</title>
        <authorList>
            <person name="Behra P.R.K."/>
            <person name="Pettersson B.M.F."/>
            <person name="Ramesh M."/>
            <person name="Das S."/>
            <person name="Dasgupta S."/>
            <person name="Kirsebom L.A."/>
        </authorList>
    </citation>
    <scope>NUCLEOTIDE SEQUENCE [LARGE SCALE GENOMIC DNA]</scope>
    <source>
        <strain evidence="13 14">DSM 44078</strain>
    </source>
</reference>
<evidence type="ECO:0000256" key="5">
    <source>
        <dbReference type="ARBA" id="ARBA00023004"/>
    </source>
</evidence>
<comment type="subcellular location">
    <subcellularLocation>
        <location evidence="1 11">Cytoplasm</location>
    </subcellularLocation>
</comment>
<keyword evidence="6 11" id="KW-0411">Iron-sulfur</keyword>
<protein>
    <recommendedName>
        <fullName evidence="11">Transcriptional regulator WhiB</fullName>
    </recommendedName>
</protein>
<proteinExistence type="inferred from homology"/>
<feature type="binding site" evidence="11">
    <location>
        <position position="62"/>
    </location>
    <ligand>
        <name>[4Fe-4S] cluster</name>
        <dbReference type="ChEBI" id="CHEBI:49883"/>
    </ligand>
</feature>
<sequence length="101" mass="11666">MGHSLALADTRVDGDYWHPQARCRRTSAEYFFAPENERRDIRLRREQLAKQICRACPVLLLCRSYAVDARESYGIWGATTPRERQRLAADQSGRLNGEQRG</sequence>
<dbReference type="InterPro" id="IPR034768">
    <property type="entry name" value="4FE4S_WBL"/>
</dbReference>
<organism evidence="13 14">
    <name type="scientific">Mycolicibacterium komossense</name>
    <dbReference type="NCBI Taxonomy" id="1779"/>
    <lineage>
        <taxon>Bacteria</taxon>
        <taxon>Bacillati</taxon>
        <taxon>Actinomycetota</taxon>
        <taxon>Actinomycetes</taxon>
        <taxon>Mycobacteriales</taxon>
        <taxon>Mycobacteriaceae</taxon>
        <taxon>Mycolicibacterium</taxon>
    </lineage>
</organism>
<evidence type="ECO:0000313" key="13">
    <source>
        <dbReference type="EMBL" id="MCV7225524.1"/>
    </source>
</evidence>
<evidence type="ECO:0000256" key="7">
    <source>
        <dbReference type="ARBA" id="ARBA00023015"/>
    </source>
</evidence>
<comment type="PTM">
    <text evidence="11">Upon Fe-S cluster removal intramolecular disulfide bonds are formed.</text>
</comment>
<keyword evidence="9 11" id="KW-1015">Disulfide bond</keyword>
<feature type="domain" description="4Fe-4S Wbl-type" evidence="12">
    <location>
        <begin position="22"/>
        <end position="86"/>
    </location>
</feature>
<keyword evidence="7 11" id="KW-0805">Transcription regulation</keyword>
<dbReference type="RefSeq" id="WP_264066297.1">
    <property type="nucleotide sequence ID" value="NZ_JACKTY010000014.1"/>
</dbReference>
<keyword evidence="5 11" id="KW-0408">Iron</keyword>
<feature type="binding site" evidence="11">
    <location>
        <position position="56"/>
    </location>
    <ligand>
        <name>[4Fe-4S] cluster</name>
        <dbReference type="ChEBI" id="CHEBI:49883"/>
    </ligand>
</feature>
<comment type="cofactor">
    <cofactor evidence="11">
        <name>[4Fe-4S] cluster</name>
        <dbReference type="ChEBI" id="CHEBI:49883"/>
    </cofactor>
    <text evidence="11">Binds 1 [4Fe-4S] cluster per subunit. Following nitrosylation of the [4Fe-4S] cluster binds 1 [4Fe-8(NO)] cluster per subunit.</text>
</comment>
<keyword evidence="8 11" id="KW-0238">DNA-binding</keyword>
<evidence type="ECO:0000259" key="12">
    <source>
        <dbReference type="PROSITE" id="PS51674"/>
    </source>
</evidence>
<evidence type="ECO:0000256" key="8">
    <source>
        <dbReference type="ARBA" id="ARBA00023125"/>
    </source>
</evidence>
<comment type="caution">
    <text evidence="13">The sequence shown here is derived from an EMBL/GenBank/DDBJ whole genome shotgun (WGS) entry which is preliminary data.</text>
</comment>
<keyword evidence="14" id="KW-1185">Reference proteome</keyword>
<keyword evidence="10 11" id="KW-0804">Transcription</keyword>
<dbReference type="Proteomes" id="UP001526201">
    <property type="component" value="Unassembled WGS sequence"/>
</dbReference>
<name>A0ABT3C7R2_9MYCO</name>
<feature type="binding site" evidence="11">
    <location>
        <position position="53"/>
    </location>
    <ligand>
        <name>[4Fe-4S] cluster</name>
        <dbReference type="ChEBI" id="CHEBI:49883"/>
    </ligand>
</feature>